<keyword evidence="4" id="KW-1185">Reference proteome</keyword>
<evidence type="ECO:0000256" key="1">
    <source>
        <dbReference type="SAM" id="MobiDB-lite"/>
    </source>
</evidence>
<reference evidence="3" key="1">
    <citation type="submission" date="2025-08" db="UniProtKB">
        <authorList>
            <consortium name="Ensembl"/>
        </authorList>
    </citation>
    <scope>IDENTIFICATION</scope>
</reference>
<evidence type="ECO:0000256" key="2">
    <source>
        <dbReference type="SAM" id="Phobius"/>
    </source>
</evidence>
<feature type="transmembrane region" description="Helical" evidence="2">
    <location>
        <begin position="54"/>
        <end position="75"/>
    </location>
</feature>
<evidence type="ECO:0000313" key="4">
    <source>
        <dbReference type="Proteomes" id="UP000472269"/>
    </source>
</evidence>
<accession>A0A663N715</accession>
<dbReference type="Ensembl" id="ENSACUT00000022071.1">
    <property type="protein sequence ID" value="ENSACUP00000020700.1"/>
    <property type="gene ID" value="ENSACUG00000013823.1"/>
</dbReference>
<keyword evidence="2" id="KW-0812">Transmembrane</keyword>
<proteinExistence type="predicted"/>
<keyword evidence="2" id="KW-1133">Transmembrane helix</keyword>
<sequence>GPIPGALAWHLSPGVVPSTSSQTLPPPGETGKNCKTKHKSSRAGKLLPAVSLRMAFPVFPLWFLACCLPLCLPFLTSFYL</sequence>
<dbReference type="AlphaFoldDB" id="A0A663N715"/>
<protein>
    <submittedName>
        <fullName evidence="3">Uncharacterized protein</fullName>
    </submittedName>
</protein>
<keyword evidence="2" id="KW-0472">Membrane</keyword>
<dbReference type="Proteomes" id="UP000472269">
    <property type="component" value="Unplaced"/>
</dbReference>
<organism evidence="3 4">
    <name type="scientific">Athene cunicularia</name>
    <name type="common">Burrowing owl</name>
    <name type="synonym">Speotyto cunicularia</name>
    <dbReference type="NCBI Taxonomy" id="194338"/>
    <lineage>
        <taxon>Eukaryota</taxon>
        <taxon>Metazoa</taxon>
        <taxon>Chordata</taxon>
        <taxon>Craniata</taxon>
        <taxon>Vertebrata</taxon>
        <taxon>Euteleostomi</taxon>
        <taxon>Archelosauria</taxon>
        <taxon>Archosauria</taxon>
        <taxon>Dinosauria</taxon>
        <taxon>Saurischia</taxon>
        <taxon>Theropoda</taxon>
        <taxon>Coelurosauria</taxon>
        <taxon>Aves</taxon>
        <taxon>Neognathae</taxon>
        <taxon>Neoaves</taxon>
        <taxon>Telluraves</taxon>
        <taxon>Strigiformes</taxon>
        <taxon>Strigidae</taxon>
        <taxon>Athene</taxon>
    </lineage>
</organism>
<reference evidence="3" key="2">
    <citation type="submission" date="2025-09" db="UniProtKB">
        <authorList>
            <consortium name="Ensembl"/>
        </authorList>
    </citation>
    <scope>IDENTIFICATION</scope>
</reference>
<name>A0A663N715_ATHCN</name>
<feature type="region of interest" description="Disordered" evidence="1">
    <location>
        <begin position="11"/>
        <end position="39"/>
    </location>
</feature>
<evidence type="ECO:0000313" key="3">
    <source>
        <dbReference type="Ensembl" id="ENSACUP00000020700.1"/>
    </source>
</evidence>